<organism evidence="4 5">
    <name type="scientific">Cohnella hashimotonis</name>
    <dbReference type="NCBI Taxonomy" id="2826895"/>
    <lineage>
        <taxon>Bacteria</taxon>
        <taxon>Bacillati</taxon>
        <taxon>Bacillota</taxon>
        <taxon>Bacilli</taxon>
        <taxon>Bacillales</taxon>
        <taxon>Paenibacillaceae</taxon>
        <taxon>Cohnella</taxon>
    </lineage>
</organism>
<dbReference type="PROSITE" id="PS51257">
    <property type="entry name" value="PROKAR_LIPOPROTEIN"/>
    <property type="match status" value="1"/>
</dbReference>
<feature type="chain" id="PRO_5047413083" evidence="2">
    <location>
        <begin position="28"/>
        <end position="537"/>
    </location>
</feature>
<proteinExistence type="predicted"/>
<evidence type="ECO:0000313" key="4">
    <source>
        <dbReference type="EMBL" id="MDI4645157.1"/>
    </source>
</evidence>
<dbReference type="RefSeq" id="WP_282908109.1">
    <property type="nucleotide sequence ID" value="NZ_JAGRPV010000001.1"/>
</dbReference>
<protein>
    <submittedName>
        <fullName evidence="4">Extracellular solute-binding protein</fullName>
    </submittedName>
</protein>
<sequence>MAVPKKWWGLGLSASLLAAILSGCSSGSNNGNNGDAQATASASSTESASPSASGAAATASPASALDTSKKVELQFYMVGDAPADLKEIESKINEMALQDLNATVKFNFTTWSDWSQKYKLLLASGQPIDLIFTADWTQYQTYANKGAFLPLDDLLPKSAPELHGFVPKEMWDAVKVGGKIYTVPSTYEEYVTDGIVYREDLRKKYNLPVPDSLEHLENYLDGIKKNEPGMTPIADKGNLHVEAYQLHPDLKNMAYKVGSTPYGLNIPYDDPHNVTSYWGSQAHLDMLKIFKGWTDKGYLPRNQLNDATRGPDLFASGKAAVVLSAQNPTAYGQLLSKMAGTGMEIAYFPYPMYKGYSTPVHPIHNGFAIPTSSANPERALAFYEKLVLDKRYNLLTEYGVEGKHYEVSADGHYQAVGDAGASGFPREGMNGWAWRNPEYMLFDTSYDVVGGIFKQLETISKPDFLTGLAEDYTPYQAERAALEQVQQEYLAPLEAGVVKDVEAGLKTFMEKAKAAGLDKVQDGYKQQLDSYLTEIGR</sequence>
<dbReference type="Pfam" id="PF12010">
    <property type="entry name" value="DUF3502"/>
    <property type="match status" value="1"/>
</dbReference>
<keyword evidence="5" id="KW-1185">Reference proteome</keyword>
<dbReference type="InterPro" id="IPR006059">
    <property type="entry name" value="SBP"/>
</dbReference>
<dbReference type="InterPro" id="IPR022627">
    <property type="entry name" value="DUF3502"/>
</dbReference>
<dbReference type="SUPFAM" id="SSF53850">
    <property type="entry name" value="Periplasmic binding protein-like II"/>
    <property type="match status" value="1"/>
</dbReference>
<accession>A0ABT6TEB3</accession>
<evidence type="ECO:0000313" key="5">
    <source>
        <dbReference type="Proteomes" id="UP001161691"/>
    </source>
</evidence>
<dbReference type="Pfam" id="PF01547">
    <property type="entry name" value="SBP_bac_1"/>
    <property type="match status" value="1"/>
</dbReference>
<dbReference type="Proteomes" id="UP001161691">
    <property type="component" value="Unassembled WGS sequence"/>
</dbReference>
<dbReference type="InterPro" id="IPR050490">
    <property type="entry name" value="Bact_solute-bd_prot1"/>
</dbReference>
<feature type="domain" description="DUF3502" evidence="3">
    <location>
        <begin position="467"/>
        <end position="532"/>
    </location>
</feature>
<dbReference type="PANTHER" id="PTHR43649:SF17">
    <property type="entry name" value="ABC TRANSPORTER SOLUTE BINDING PROTEIN-SUGAR TRANSPORT"/>
    <property type="match status" value="1"/>
</dbReference>
<gene>
    <name evidence="4" type="ORF">KB449_09310</name>
</gene>
<dbReference type="EMBL" id="JAGRPV010000001">
    <property type="protein sequence ID" value="MDI4645157.1"/>
    <property type="molecule type" value="Genomic_DNA"/>
</dbReference>
<comment type="caution">
    <text evidence="4">The sequence shown here is derived from an EMBL/GenBank/DDBJ whole genome shotgun (WGS) entry which is preliminary data.</text>
</comment>
<name>A0ABT6TEB3_9BACL</name>
<keyword evidence="2" id="KW-0732">Signal</keyword>
<feature type="signal peptide" evidence="2">
    <location>
        <begin position="1"/>
        <end position="27"/>
    </location>
</feature>
<evidence type="ECO:0000256" key="2">
    <source>
        <dbReference type="SAM" id="SignalP"/>
    </source>
</evidence>
<dbReference type="PANTHER" id="PTHR43649">
    <property type="entry name" value="ARABINOSE-BINDING PROTEIN-RELATED"/>
    <property type="match status" value="1"/>
</dbReference>
<feature type="region of interest" description="Disordered" evidence="1">
    <location>
        <begin position="32"/>
        <end position="56"/>
    </location>
</feature>
<dbReference type="Gene3D" id="3.40.190.10">
    <property type="entry name" value="Periplasmic binding protein-like II"/>
    <property type="match status" value="1"/>
</dbReference>
<evidence type="ECO:0000259" key="3">
    <source>
        <dbReference type="Pfam" id="PF12010"/>
    </source>
</evidence>
<evidence type="ECO:0000256" key="1">
    <source>
        <dbReference type="SAM" id="MobiDB-lite"/>
    </source>
</evidence>
<reference evidence="4" key="1">
    <citation type="submission" date="2023-04" db="EMBL/GenBank/DDBJ databases">
        <title>Comparative genomic analysis of Cohnella hashimotonis sp. nov., isolated from the International Space Station.</title>
        <authorList>
            <person name="Venkateswaran K."/>
            <person name="Simpson A."/>
        </authorList>
    </citation>
    <scope>NUCLEOTIDE SEQUENCE</scope>
    <source>
        <strain evidence="4">F6_2S_P_1</strain>
    </source>
</reference>